<dbReference type="EMBL" id="JACHFK010000018">
    <property type="protein sequence ID" value="MBB5379002.1"/>
    <property type="molecule type" value="Genomic_DNA"/>
</dbReference>
<reference evidence="2 3" key="1">
    <citation type="submission" date="2020-08" db="EMBL/GenBank/DDBJ databases">
        <title>Genomic Encyclopedia of Type Strains, Phase IV (KMG-IV): sequencing the most valuable type-strain genomes for metagenomic binning, comparative biology and taxonomic classification.</title>
        <authorList>
            <person name="Goeker M."/>
        </authorList>
    </citation>
    <scope>NUCLEOTIDE SEQUENCE [LARGE SCALE GENOMIC DNA]</scope>
    <source>
        <strain evidence="2 3">DSM 27521</strain>
    </source>
</reference>
<keyword evidence="1" id="KW-0732">Signal</keyword>
<feature type="chain" id="PRO_5030510840" description="RHS repeat protein" evidence="1">
    <location>
        <begin position="30"/>
        <end position="292"/>
    </location>
</feature>
<gene>
    <name evidence="2" type="ORF">HNQ07_004512</name>
</gene>
<dbReference type="Gene3D" id="2.180.10.10">
    <property type="entry name" value="RHS repeat-associated core"/>
    <property type="match status" value="1"/>
</dbReference>
<protein>
    <recommendedName>
        <fullName evidence="4">RHS repeat protein</fullName>
    </recommendedName>
</protein>
<sequence>MTTTIPRRRMTRQHLILTTLLLCSPLTTAPARGETAAFDLSALNPFSYPEGGLVKHTPGVREMLIQVDAFDSRADITQSAYSVDVTVNENNTSLTLSYQQATRAVMTATVTPGKRQIVLQEDWLEDETLHRVHSTKRFNAAGCNLSTTDLFWDAPLVVGLPPVTRPPATKREHQTFCDARGRPTKLIAQIFSPASTGKPFTQVSTWTWKDTQQAVVETGWESESKRFFDARGNPVTEFVSAPAERSEIKTTYVYDAKGNWVKRVVTVRDGPEEAKSLPVVATETTTRDITYW</sequence>
<dbReference type="AlphaFoldDB" id="A0A7W8KIX4"/>
<accession>A0A7W8KIX4</accession>
<dbReference type="RefSeq" id="WP_184115929.1">
    <property type="nucleotide sequence ID" value="NZ_BNAJ01000018.1"/>
</dbReference>
<evidence type="ECO:0000313" key="3">
    <source>
        <dbReference type="Proteomes" id="UP000539473"/>
    </source>
</evidence>
<proteinExistence type="predicted"/>
<organism evidence="2 3">
    <name type="scientific">Deinococcus metalli</name>
    <dbReference type="NCBI Taxonomy" id="1141878"/>
    <lineage>
        <taxon>Bacteria</taxon>
        <taxon>Thermotogati</taxon>
        <taxon>Deinococcota</taxon>
        <taxon>Deinococci</taxon>
        <taxon>Deinococcales</taxon>
        <taxon>Deinococcaceae</taxon>
        <taxon>Deinococcus</taxon>
    </lineage>
</organism>
<comment type="caution">
    <text evidence="2">The sequence shown here is derived from an EMBL/GenBank/DDBJ whole genome shotgun (WGS) entry which is preliminary data.</text>
</comment>
<name>A0A7W8KIX4_9DEIO</name>
<dbReference type="Proteomes" id="UP000539473">
    <property type="component" value="Unassembled WGS sequence"/>
</dbReference>
<evidence type="ECO:0000256" key="1">
    <source>
        <dbReference type="SAM" id="SignalP"/>
    </source>
</evidence>
<evidence type="ECO:0008006" key="4">
    <source>
        <dbReference type="Google" id="ProtNLM"/>
    </source>
</evidence>
<feature type="signal peptide" evidence="1">
    <location>
        <begin position="1"/>
        <end position="29"/>
    </location>
</feature>
<evidence type="ECO:0000313" key="2">
    <source>
        <dbReference type="EMBL" id="MBB5379002.1"/>
    </source>
</evidence>